<keyword evidence="3" id="KW-1185">Reference proteome</keyword>
<feature type="compositionally biased region" description="Basic and acidic residues" evidence="1">
    <location>
        <begin position="21"/>
        <end position="30"/>
    </location>
</feature>
<feature type="compositionally biased region" description="Polar residues" evidence="1">
    <location>
        <begin position="188"/>
        <end position="201"/>
    </location>
</feature>
<feature type="region of interest" description="Disordered" evidence="1">
    <location>
        <begin position="78"/>
        <end position="158"/>
    </location>
</feature>
<feature type="compositionally biased region" description="Low complexity" evidence="1">
    <location>
        <begin position="147"/>
        <end position="156"/>
    </location>
</feature>
<evidence type="ECO:0000313" key="2">
    <source>
        <dbReference type="EMBL" id="PSR71029.1"/>
    </source>
</evidence>
<reference evidence="2 3" key="1">
    <citation type="submission" date="2018-02" db="EMBL/GenBank/DDBJ databases">
        <title>Genome sequence of the basidiomycete white-rot fungus Phlebia centrifuga.</title>
        <authorList>
            <person name="Granchi Z."/>
            <person name="Peng M."/>
            <person name="de Vries R.P."/>
            <person name="Hilden K."/>
            <person name="Makela M.R."/>
            <person name="Grigoriev I."/>
            <person name="Riley R."/>
        </authorList>
    </citation>
    <scope>NUCLEOTIDE SEQUENCE [LARGE SCALE GENOMIC DNA]</scope>
    <source>
        <strain evidence="2 3">FBCC195</strain>
    </source>
</reference>
<evidence type="ECO:0000256" key="1">
    <source>
        <dbReference type="SAM" id="MobiDB-lite"/>
    </source>
</evidence>
<organism evidence="2 3">
    <name type="scientific">Hermanssonia centrifuga</name>
    <dbReference type="NCBI Taxonomy" id="98765"/>
    <lineage>
        <taxon>Eukaryota</taxon>
        <taxon>Fungi</taxon>
        <taxon>Dikarya</taxon>
        <taxon>Basidiomycota</taxon>
        <taxon>Agaricomycotina</taxon>
        <taxon>Agaricomycetes</taxon>
        <taxon>Polyporales</taxon>
        <taxon>Meruliaceae</taxon>
        <taxon>Hermanssonia</taxon>
    </lineage>
</organism>
<protein>
    <submittedName>
        <fullName evidence="2">Uncharacterized protein</fullName>
    </submittedName>
</protein>
<sequence>MGFLKRFFSMGSKKSKRKHEARNAEERVDSTGRILARAPETWQQEQEGDVTRLLRSSSAHFAVVSEVDYSSLPPLPHPINSVAHTPAGTPTKPENSVQRRGTYTVKVLERKLESRTEFPNANPAMEPSTAKTSRKQSARDEADSPLRNRVNPRRVPFTPRDQSRLFHLRQDPSVASLLNMYDDKGRISSTAFSNTPPTSAPLQDVGGREQIKRSGSTLRQLLGEPESANNSDVAEGDISWAERYLGEHAAGSQCSLASTAPIETPKDFLFTDDPCLTKLIMPNATFSSDISQELSINYPVISSMEVEISGTSETVELELDTVSFVEATPKTVEPKTPMRASEVFGFLTERRKSILERQKSQRALVAPPLPYVSLNPSTDNINTPPPNHSSPDTSDTSIMTSSAQIHTATVTKLTPVLNPLTPSTDNLNIMRSPSTLTCNTSPYLPSPSTRVHLTGDSQSTVATTSSKIPRGPRPLPATPSSSRVNVQNPSSTSLVSSSHKHPQDPIEDTTPVPRTGTRIPKHVSTGTQDPFTPVRARQQRRVVSRASSVASNDDIENQGVRLPVPKKSRKSERGPAQRDKENSPPSVPLRTIFDKRYPNLMKGEPPSPASSSELSPVAKDMMLNLRKQRMRARDEPRLSISRSSRRNS</sequence>
<feature type="compositionally biased region" description="Polar residues" evidence="1">
    <location>
        <begin position="389"/>
        <end position="398"/>
    </location>
</feature>
<proteinExistence type="predicted"/>
<feature type="compositionally biased region" description="Polar residues" evidence="1">
    <location>
        <begin position="478"/>
        <end position="489"/>
    </location>
</feature>
<name>A0A2R6NFG5_9APHY</name>
<evidence type="ECO:0000313" key="3">
    <source>
        <dbReference type="Proteomes" id="UP000186601"/>
    </source>
</evidence>
<dbReference type="EMBL" id="MLYV02001296">
    <property type="protein sequence ID" value="PSR71029.1"/>
    <property type="molecule type" value="Genomic_DNA"/>
</dbReference>
<feature type="compositionally biased region" description="Basic and acidic residues" evidence="1">
    <location>
        <begin position="137"/>
        <end position="146"/>
    </location>
</feature>
<dbReference type="STRING" id="98765.A0A2R6NFG5"/>
<dbReference type="AlphaFoldDB" id="A0A2R6NFG5"/>
<feature type="compositionally biased region" description="Basic and acidic residues" evidence="1">
    <location>
        <begin position="107"/>
        <end position="116"/>
    </location>
</feature>
<comment type="caution">
    <text evidence="2">The sequence shown here is derived from an EMBL/GenBank/DDBJ whole genome shotgun (WGS) entry which is preliminary data.</text>
</comment>
<feature type="compositionally biased region" description="Basic and acidic residues" evidence="1">
    <location>
        <begin position="571"/>
        <end position="582"/>
    </location>
</feature>
<feature type="region of interest" description="Disordered" evidence="1">
    <location>
        <begin position="366"/>
        <end position="398"/>
    </location>
</feature>
<feature type="region of interest" description="Disordered" evidence="1">
    <location>
        <begin position="424"/>
        <end position="648"/>
    </location>
</feature>
<dbReference type="OrthoDB" id="3168838at2759"/>
<gene>
    <name evidence="2" type="ORF">PHLCEN_2v13077</name>
</gene>
<feature type="compositionally biased region" description="Polar residues" evidence="1">
    <location>
        <begin position="92"/>
        <end position="101"/>
    </location>
</feature>
<feature type="region of interest" description="Disordered" evidence="1">
    <location>
        <begin position="1"/>
        <end position="48"/>
    </location>
</feature>
<accession>A0A2R6NFG5</accession>
<dbReference type="Proteomes" id="UP000186601">
    <property type="component" value="Unassembled WGS sequence"/>
</dbReference>
<feature type="region of interest" description="Disordered" evidence="1">
    <location>
        <begin position="188"/>
        <end position="209"/>
    </location>
</feature>
<feature type="compositionally biased region" description="Polar residues" evidence="1">
    <location>
        <begin position="424"/>
        <end position="467"/>
    </location>
</feature>